<name>A0ABM1RJQ9_CAMSA</name>
<accession>A0ABM1RJQ9</accession>
<protein>
    <submittedName>
        <fullName evidence="4">Dormancy-associated protein 1 isoform X1</fullName>
    </submittedName>
</protein>
<dbReference type="Pfam" id="PF05564">
    <property type="entry name" value="Auxin_repressed"/>
    <property type="match status" value="1"/>
</dbReference>
<dbReference type="PANTHER" id="PTHR33565">
    <property type="entry name" value="DORMANCY-ASSOCIATED PROTEIN 1"/>
    <property type="match status" value="1"/>
</dbReference>
<feature type="region of interest" description="Disordered" evidence="2">
    <location>
        <begin position="52"/>
        <end position="76"/>
    </location>
</feature>
<sequence>MVLLEKLWEDVVAGPQPDRGLGRLRNKITTQPINIKEIGEGSSKVMHRSLTMPAAVSPGTPTTPTTPTTPRKDNVWRSVFNPGSNLATRAIGSNIFDKPTHPNSPSVYDWLYSGESRSQHR</sequence>
<feature type="compositionally biased region" description="Low complexity" evidence="2">
    <location>
        <begin position="60"/>
        <end position="69"/>
    </location>
</feature>
<dbReference type="Proteomes" id="UP000694864">
    <property type="component" value="Chromosome 3"/>
</dbReference>
<organism evidence="3 4">
    <name type="scientific">Camelina sativa</name>
    <name type="common">False flax</name>
    <name type="synonym">Myagrum sativum</name>
    <dbReference type="NCBI Taxonomy" id="90675"/>
    <lineage>
        <taxon>Eukaryota</taxon>
        <taxon>Viridiplantae</taxon>
        <taxon>Streptophyta</taxon>
        <taxon>Embryophyta</taxon>
        <taxon>Tracheophyta</taxon>
        <taxon>Spermatophyta</taxon>
        <taxon>Magnoliopsida</taxon>
        <taxon>eudicotyledons</taxon>
        <taxon>Gunneridae</taxon>
        <taxon>Pentapetalae</taxon>
        <taxon>rosids</taxon>
        <taxon>malvids</taxon>
        <taxon>Brassicales</taxon>
        <taxon>Brassicaceae</taxon>
        <taxon>Camelineae</taxon>
        <taxon>Camelina</taxon>
    </lineage>
</organism>
<feature type="region of interest" description="Disordered" evidence="2">
    <location>
        <begin position="96"/>
        <end position="121"/>
    </location>
</feature>
<gene>
    <name evidence="4" type="primary">LOC104776892</name>
</gene>
<dbReference type="RefSeq" id="XP_019099247.1">
    <property type="nucleotide sequence ID" value="XM_019243702.1"/>
</dbReference>
<evidence type="ECO:0000256" key="1">
    <source>
        <dbReference type="ARBA" id="ARBA00010502"/>
    </source>
</evidence>
<evidence type="ECO:0000256" key="2">
    <source>
        <dbReference type="SAM" id="MobiDB-lite"/>
    </source>
</evidence>
<dbReference type="GeneID" id="104776892"/>
<dbReference type="PANTHER" id="PTHR33565:SF2">
    <property type="entry name" value="DORMANCY-ASSOCIATED PROTEIN 1"/>
    <property type="match status" value="1"/>
</dbReference>
<reference evidence="4" key="2">
    <citation type="submission" date="2025-08" db="UniProtKB">
        <authorList>
            <consortium name="RefSeq"/>
        </authorList>
    </citation>
    <scope>IDENTIFICATION</scope>
</reference>
<comment type="similarity">
    <text evidence="1">Belongs to the DRM1/ARP family.</text>
</comment>
<dbReference type="InterPro" id="IPR008406">
    <property type="entry name" value="DRM/ARP"/>
</dbReference>
<keyword evidence="3" id="KW-1185">Reference proteome</keyword>
<evidence type="ECO:0000313" key="4">
    <source>
        <dbReference type="RefSeq" id="XP_019099247.1"/>
    </source>
</evidence>
<reference evidence="3" key="1">
    <citation type="journal article" date="2014" name="Nat. Commun.">
        <title>The emerging biofuel crop Camelina sativa retains a highly undifferentiated hexaploid genome structure.</title>
        <authorList>
            <person name="Kagale S."/>
            <person name="Koh C."/>
            <person name="Nixon J."/>
            <person name="Bollina V."/>
            <person name="Clarke W.E."/>
            <person name="Tuteja R."/>
            <person name="Spillane C."/>
            <person name="Robinson S.J."/>
            <person name="Links M.G."/>
            <person name="Clarke C."/>
            <person name="Higgins E.E."/>
            <person name="Huebert T."/>
            <person name="Sharpe A.G."/>
            <person name="Parkin I.A."/>
        </authorList>
    </citation>
    <scope>NUCLEOTIDE SEQUENCE [LARGE SCALE GENOMIC DNA]</scope>
    <source>
        <strain evidence="3">cv. DH55</strain>
    </source>
</reference>
<proteinExistence type="inferred from homology"/>
<evidence type="ECO:0000313" key="3">
    <source>
        <dbReference type="Proteomes" id="UP000694864"/>
    </source>
</evidence>